<accession>A0ABR0AGW8</accession>
<protein>
    <submittedName>
        <fullName evidence="1">Uncharacterized protein</fullName>
    </submittedName>
</protein>
<name>A0ABR0AGW8_9CRUS</name>
<sequence>MADTESRQFMQRWVGVPENNSPILSQFFKTPKNYVSYTLGRILTWEDKKAVVSQPAAKFDCFPENRGLRSIHLGQEYSVQVVFLFGQQGVQCSATLAEIANISIDST</sequence>
<gene>
    <name evidence="1" type="ORF">OUZ56_009711</name>
</gene>
<proteinExistence type="predicted"/>
<keyword evidence="2" id="KW-1185">Reference proteome</keyword>
<organism evidence="1 2">
    <name type="scientific">Daphnia magna</name>
    <dbReference type="NCBI Taxonomy" id="35525"/>
    <lineage>
        <taxon>Eukaryota</taxon>
        <taxon>Metazoa</taxon>
        <taxon>Ecdysozoa</taxon>
        <taxon>Arthropoda</taxon>
        <taxon>Crustacea</taxon>
        <taxon>Branchiopoda</taxon>
        <taxon>Diplostraca</taxon>
        <taxon>Cladocera</taxon>
        <taxon>Anomopoda</taxon>
        <taxon>Daphniidae</taxon>
        <taxon>Daphnia</taxon>
    </lineage>
</organism>
<evidence type="ECO:0000313" key="1">
    <source>
        <dbReference type="EMBL" id="KAK4024324.1"/>
    </source>
</evidence>
<evidence type="ECO:0000313" key="2">
    <source>
        <dbReference type="Proteomes" id="UP001234178"/>
    </source>
</evidence>
<reference evidence="1 2" key="1">
    <citation type="journal article" date="2023" name="Nucleic Acids Res.">
        <title>The hologenome of Daphnia magna reveals possible DNA methylation and microbiome-mediated evolution of the host genome.</title>
        <authorList>
            <person name="Chaturvedi A."/>
            <person name="Li X."/>
            <person name="Dhandapani V."/>
            <person name="Marshall H."/>
            <person name="Kissane S."/>
            <person name="Cuenca-Cambronero M."/>
            <person name="Asole G."/>
            <person name="Calvet F."/>
            <person name="Ruiz-Romero M."/>
            <person name="Marangio P."/>
            <person name="Guigo R."/>
            <person name="Rago D."/>
            <person name="Mirbahai L."/>
            <person name="Eastwood N."/>
            <person name="Colbourne J.K."/>
            <person name="Zhou J."/>
            <person name="Mallon E."/>
            <person name="Orsini L."/>
        </authorList>
    </citation>
    <scope>NUCLEOTIDE SEQUENCE [LARGE SCALE GENOMIC DNA]</scope>
    <source>
        <strain evidence="1">LRV0_1</strain>
    </source>
</reference>
<comment type="caution">
    <text evidence="1">The sequence shown here is derived from an EMBL/GenBank/DDBJ whole genome shotgun (WGS) entry which is preliminary data.</text>
</comment>
<dbReference type="EMBL" id="JAOYFB010000037">
    <property type="protein sequence ID" value="KAK4024324.1"/>
    <property type="molecule type" value="Genomic_DNA"/>
</dbReference>
<dbReference type="Proteomes" id="UP001234178">
    <property type="component" value="Unassembled WGS sequence"/>
</dbReference>